<keyword evidence="7 14" id="KW-0067">ATP-binding</keyword>
<dbReference type="Pfam" id="PF00664">
    <property type="entry name" value="ABC_membrane"/>
    <property type="match status" value="1"/>
</dbReference>
<keyword evidence="15" id="KW-1185">Reference proteome</keyword>
<keyword evidence="6" id="KW-0378">Hydrolase</keyword>
<keyword evidence="5" id="KW-0547">Nucleotide-binding</keyword>
<dbReference type="InterPro" id="IPR039421">
    <property type="entry name" value="Type_1_exporter"/>
</dbReference>
<evidence type="ECO:0000259" key="12">
    <source>
        <dbReference type="PROSITE" id="PS50929"/>
    </source>
</evidence>
<evidence type="ECO:0000256" key="8">
    <source>
        <dbReference type="ARBA" id="ARBA00022989"/>
    </source>
</evidence>
<dbReference type="InterPro" id="IPR017871">
    <property type="entry name" value="ABC_transporter-like_CS"/>
</dbReference>
<dbReference type="SMART" id="SM00382">
    <property type="entry name" value="AAA"/>
    <property type="match status" value="1"/>
</dbReference>
<dbReference type="Pfam" id="PF03412">
    <property type="entry name" value="Peptidase_C39"/>
    <property type="match status" value="1"/>
</dbReference>
<dbReference type="PANTHER" id="PTHR43394">
    <property type="entry name" value="ATP-DEPENDENT PERMEASE MDL1, MITOCHONDRIAL"/>
    <property type="match status" value="1"/>
</dbReference>
<dbReference type="InterPro" id="IPR005074">
    <property type="entry name" value="Peptidase_C39"/>
</dbReference>
<feature type="domain" description="Peptidase C39" evidence="13">
    <location>
        <begin position="12"/>
        <end position="137"/>
    </location>
</feature>
<evidence type="ECO:0000256" key="3">
    <source>
        <dbReference type="ARBA" id="ARBA00022475"/>
    </source>
</evidence>
<dbReference type="PROSITE" id="PS00211">
    <property type="entry name" value="ABC_TRANSPORTER_1"/>
    <property type="match status" value="1"/>
</dbReference>
<dbReference type="GO" id="GO:0005524">
    <property type="term" value="F:ATP binding"/>
    <property type="evidence" value="ECO:0007669"/>
    <property type="project" value="UniProtKB-KW"/>
</dbReference>
<proteinExistence type="predicted"/>
<keyword evidence="4 10" id="KW-0812">Transmembrane</keyword>
<gene>
    <name evidence="14" type="ORF">HMPREF9303_1259</name>
</gene>
<evidence type="ECO:0000256" key="9">
    <source>
        <dbReference type="ARBA" id="ARBA00023136"/>
    </source>
</evidence>
<dbReference type="AlphaFoldDB" id="F0H6C2"/>
<evidence type="ECO:0000313" key="14">
    <source>
        <dbReference type="EMBL" id="EGC86654.1"/>
    </source>
</evidence>
<feature type="transmembrane region" description="Helical" evidence="10">
    <location>
        <begin position="184"/>
        <end position="205"/>
    </location>
</feature>
<dbReference type="PROSITE" id="PS50990">
    <property type="entry name" value="PEPTIDASE_C39"/>
    <property type="match status" value="1"/>
</dbReference>
<dbReference type="InterPro" id="IPR011527">
    <property type="entry name" value="ABC1_TM_dom"/>
</dbReference>
<feature type="transmembrane region" description="Helical" evidence="10">
    <location>
        <begin position="417"/>
        <end position="444"/>
    </location>
</feature>
<dbReference type="GO" id="GO:0006508">
    <property type="term" value="P:proteolysis"/>
    <property type="evidence" value="ECO:0007669"/>
    <property type="project" value="InterPro"/>
</dbReference>
<dbReference type="Proteomes" id="UP000003155">
    <property type="component" value="Unassembled WGS sequence"/>
</dbReference>
<dbReference type="GO" id="GO:0005886">
    <property type="term" value="C:plasma membrane"/>
    <property type="evidence" value="ECO:0007669"/>
    <property type="project" value="UniProtKB-SubCell"/>
</dbReference>
<dbReference type="Gene3D" id="3.40.50.300">
    <property type="entry name" value="P-loop containing nucleotide triphosphate hydrolases"/>
    <property type="match status" value="1"/>
</dbReference>
<dbReference type="SUPFAM" id="SSF90123">
    <property type="entry name" value="ABC transporter transmembrane region"/>
    <property type="match status" value="1"/>
</dbReference>
<dbReference type="InterPro" id="IPR036640">
    <property type="entry name" value="ABC1_TM_sf"/>
</dbReference>
<feature type="domain" description="ABC transmembrane type-1" evidence="12">
    <location>
        <begin position="184"/>
        <end position="463"/>
    </location>
</feature>
<dbReference type="FunFam" id="3.40.50.300:FF:000299">
    <property type="entry name" value="ABC transporter ATP-binding protein/permease"/>
    <property type="match status" value="1"/>
</dbReference>
<name>F0H6C2_9BACT</name>
<comment type="subcellular location">
    <subcellularLocation>
        <location evidence="1">Cell membrane</location>
        <topology evidence="1">Multi-pass membrane protein</topology>
    </subcellularLocation>
</comment>
<feature type="transmembrane region" description="Helical" evidence="10">
    <location>
        <begin position="217"/>
        <end position="235"/>
    </location>
</feature>
<evidence type="ECO:0000259" key="11">
    <source>
        <dbReference type="PROSITE" id="PS50893"/>
    </source>
</evidence>
<feature type="domain" description="ABC transporter" evidence="11">
    <location>
        <begin position="500"/>
        <end position="736"/>
    </location>
</feature>
<evidence type="ECO:0000256" key="5">
    <source>
        <dbReference type="ARBA" id="ARBA00022741"/>
    </source>
</evidence>
<dbReference type="SUPFAM" id="SSF52540">
    <property type="entry name" value="P-loop containing nucleoside triphosphate hydrolases"/>
    <property type="match status" value="1"/>
</dbReference>
<sequence>MILIMSFAIKRQRDAMDCGPSCLAMIAKHYGQQADKEQLRKICSLGKEGVSLLGISKAAENLGFKTIGGRLSFEMLYQEDPMPCIIHWNQNHFVVVYKIKKHNKGKYTVYVADPGKGLVTYTKEEFCEHWVSTKTNGEEKGIVLLLEPTEQFYAQNDTKAVPTQRRVKFLWSYLKKYKRFFTQLILGLLLGSLLQLVFPFLTQAIVDTGIGGKDVGFVWLVLLAEMMLLFSRTAIDFIRSKILLHISTRINISLISDFFIKLMKLPMKFFDTKLMGDLLQRIEDHRRVEQFLTSSSLSLLFSFFTFLIFGVVLAVYNLGIFLVFLFGTSLYASWIILFLKKRRQLDYKYFEQAGRNRNVTYQLIGGMQEIKLQGCEQRKRWEWEDVQADLFKVNLQSLNLQQVQQAGSITINEVKNILITVLAATAVIHGNMTLGMMLAVQYIIGQLNSPVEQLIQFIYSWQDVSISLDRMNEIHTETNEENVERTHTAYTDKTTEGHSLTIKDLFFKYDIYSPKDILSDINLSIPNGKVTAIVGASGSGKTTLVKLLLGFYEPLNGSIQIGNANLSEYNLGWWRSQCGAVMQEGYLFSDTIARNIAISDDEPDIERIRHAARVANIADYIEALPLAYNTMIGQDGQGISQGQRQRILIARVVYKNPMFVFLDEATNALDANNERAITENLSEFYKGKTVVVVAHRLSTVRNADQIVVLDEGKITEVGTHEELTSKRGKYFALVKNQLELGN</sequence>
<dbReference type="PROSITE" id="PS50929">
    <property type="entry name" value="ABC_TM1F"/>
    <property type="match status" value="1"/>
</dbReference>
<keyword evidence="3" id="KW-1003">Cell membrane</keyword>
<evidence type="ECO:0000256" key="6">
    <source>
        <dbReference type="ARBA" id="ARBA00022801"/>
    </source>
</evidence>
<evidence type="ECO:0000256" key="2">
    <source>
        <dbReference type="ARBA" id="ARBA00022448"/>
    </source>
</evidence>
<dbReference type="PROSITE" id="PS50893">
    <property type="entry name" value="ABC_TRANSPORTER_2"/>
    <property type="match status" value="1"/>
</dbReference>
<dbReference type="MEROPS" id="C39.001"/>
<feature type="transmembrane region" description="Helical" evidence="10">
    <location>
        <begin position="318"/>
        <end position="339"/>
    </location>
</feature>
<keyword evidence="8 10" id="KW-1133">Transmembrane helix</keyword>
<keyword evidence="2" id="KW-0813">Transport</keyword>
<dbReference type="InterPro" id="IPR003439">
    <property type="entry name" value="ABC_transporter-like_ATP-bd"/>
</dbReference>
<evidence type="ECO:0000259" key="13">
    <source>
        <dbReference type="PROSITE" id="PS50990"/>
    </source>
</evidence>
<feature type="transmembrane region" description="Helical" evidence="10">
    <location>
        <begin position="291"/>
        <end position="312"/>
    </location>
</feature>
<dbReference type="InterPro" id="IPR003593">
    <property type="entry name" value="AAA+_ATPase"/>
</dbReference>
<dbReference type="PANTHER" id="PTHR43394:SF1">
    <property type="entry name" value="ATP-BINDING CASSETTE SUB-FAMILY B MEMBER 10, MITOCHONDRIAL"/>
    <property type="match status" value="1"/>
</dbReference>
<comment type="caution">
    <text evidence="14">The sequence shown here is derived from an EMBL/GenBank/DDBJ whole genome shotgun (WGS) entry which is preliminary data.</text>
</comment>
<dbReference type="GO" id="GO:0015421">
    <property type="term" value="F:ABC-type oligopeptide transporter activity"/>
    <property type="evidence" value="ECO:0007669"/>
    <property type="project" value="TreeGrafter"/>
</dbReference>
<dbReference type="GO" id="GO:0016887">
    <property type="term" value="F:ATP hydrolysis activity"/>
    <property type="evidence" value="ECO:0007669"/>
    <property type="project" value="InterPro"/>
</dbReference>
<dbReference type="Gene3D" id="3.90.70.10">
    <property type="entry name" value="Cysteine proteinases"/>
    <property type="match status" value="1"/>
</dbReference>
<evidence type="ECO:0000256" key="7">
    <source>
        <dbReference type="ARBA" id="ARBA00022840"/>
    </source>
</evidence>
<dbReference type="EMBL" id="AEXO01000058">
    <property type="protein sequence ID" value="EGC86654.1"/>
    <property type="molecule type" value="Genomic_DNA"/>
</dbReference>
<evidence type="ECO:0000256" key="4">
    <source>
        <dbReference type="ARBA" id="ARBA00022692"/>
    </source>
</evidence>
<keyword evidence="9 10" id="KW-0472">Membrane</keyword>
<reference evidence="14 15" key="1">
    <citation type="submission" date="2011-02" db="EMBL/GenBank/DDBJ databases">
        <authorList>
            <person name="Durkin A.S."/>
            <person name="Madupu R."/>
            <person name="Torralba M."/>
            <person name="Gillis M."/>
            <person name="Methe B."/>
            <person name="Sutton G."/>
            <person name="Nelson K.E."/>
        </authorList>
    </citation>
    <scope>NUCLEOTIDE SEQUENCE [LARGE SCALE GENOMIC DNA]</scope>
    <source>
        <strain evidence="14 15">CRIS 18C-A</strain>
    </source>
</reference>
<dbReference type="Gene3D" id="1.20.1560.10">
    <property type="entry name" value="ABC transporter type 1, transmembrane domain"/>
    <property type="match status" value="1"/>
</dbReference>
<evidence type="ECO:0000256" key="1">
    <source>
        <dbReference type="ARBA" id="ARBA00004651"/>
    </source>
</evidence>
<evidence type="ECO:0000256" key="10">
    <source>
        <dbReference type="SAM" id="Phobius"/>
    </source>
</evidence>
<accession>F0H6C2</accession>
<dbReference type="GO" id="GO:0008233">
    <property type="term" value="F:peptidase activity"/>
    <property type="evidence" value="ECO:0007669"/>
    <property type="project" value="InterPro"/>
</dbReference>
<dbReference type="CDD" id="cd02418">
    <property type="entry name" value="Peptidase_C39B"/>
    <property type="match status" value="1"/>
</dbReference>
<dbReference type="Pfam" id="PF00005">
    <property type="entry name" value="ABC_tran"/>
    <property type="match status" value="1"/>
</dbReference>
<organism evidence="14 15">
    <name type="scientific">Prevotella denticola CRIS 18C-A</name>
    <dbReference type="NCBI Taxonomy" id="944557"/>
    <lineage>
        <taxon>Bacteria</taxon>
        <taxon>Pseudomonadati</taxon>
        <taxon>Bacteroidota</taxon>
        <taxon>Bacteroidia</taxon>
        <taxon>Bacteroidales</taxon>
        <taxon>Prevotellaceae</taxon>
        <taxon>Prevotella</taxon>
    </lineage>
</organism>
<protein>
    <submittedName>
        <fullName evidence="14">ABC transporter, ATP-binding protein</fullName>
    </submittedName>
</protein>
<dbReference type="CDD" id="cd18571">
    <property type="entry name" value="ABC_6TM_peptidase_like"/>
    <property type="match status" value="1"/>
</dbReference>
<dbReference type="InterPro" id="IPR027417">
    <property type="entry name" value="P-loop_NTPase"/>
</dbReference>
<evidence type="ECO:0000313" key="15">
    <source>
        <dbReference type="Proteomes" id="UP000003155"/>
    </source>
</evidence>